<gene>
    <name evidence="4" type="ORF">OLEA9_A107437</name>
</gene>
<dbReference type="PROSITE" id="PS51375">
    <property type="entry name" value="PPR"/>
    <property type="match status" value="1"/>
</dbReference>
<dbReference type="InterPro" id="IPR002885">
    <property type="entry name" value="PPR_rpt"/>
</dbReference>
<dbReference type="Pfam" id="PF12854">
    <property type="entry name" value="PPR_1"/>
    <property type="match status" value="1"/>
</dbReference>
<evidence type="ECO:0000256" key="1">
    <source>
        <dbReference type="ARBA" id="ARBA00022737"/>
    </source>
</evidence>
<keyword evidence="1" id="KW-0677">Repeat</keyword>
<dbReference type="Gene3D" id="1.25.40.10">
    <property type="entry name" value="Tetratricopeptide repeat domain"/>
    <property type="match status" value="1"/>
</dbReference>
<evidence type="ECO:0000256" key="3">
    <source>
        <dbReference type="SAM" id="MobiDB-lite"/>
    </source>
</evidence>
<protein>
    <submittedName>
        <fullName evidence="4">Pentatricopeptide repeat-containing, partial</fullName>
    </submittedName>
</protein>
<comment type="caution">
    <text evidence="4">The sequence shown here is derived from an EMBL/GenBank/DDBJ whole genome shotgun (WGS) entry which is preliminary data.</text>
</comment>
<evidence type="ECO:0000256" key="2">
    <source>
        <dbReference type="PROSITE-ProRule" id="PRU00708"/>
    </source>
</evidence>
<dbReference type="NCBIfam" id="TIGR00756">
    <property type="entry name" value="PPR"/>
    <property type="match status" value="1"/>
</dbReference>
<dbReference type="InterPro" id="IPR011990">
    <property type="entry name" value="TPR-like_helical_dom_sf"/>
</dbReference>
<dbReference type="EMBL" id="CACTIH010005686">
    <property type="protein sequence ID" value="CAA3000354.1"/>
    <property type="molecule type" value="Genomic_DNA"/>
</dbReference>
<dbReference type="OrthoDB" id="185373at2759"/>
<evidence type="ECO:0000313" key="5">
    <source>
        <dbReference type="Proteomes" id="UP000594638"/>
    </source>
</evidence>
<sequence>MAVQGIKPNTITYNTLIDAYGRSKRFTEMESTLVQVLRLQECEPDAWSINYTFQAFGGSIFEARKRRNGTKCGGKKNQTEKKLASEKAPAEKKSKAGKKLTQESGATVGGKRKKQ</sequence>
<evidence type="ECO:0000313" key="4">
    <source>
        <dbReference type="EMBL" id="CAA3000354.1"/>
    </source>
</evidence>
<name>A0A8S0T5X7_OLEEU</name>
<dbReference type="AlphaFoldDB" id="A0A8S0T5X7"/>
<reference evidence="4 5" key="1">
    <citation type="submission" date="2019-12" db="EMBL/GenBank/DDBJ databases">
        <authorList>
            <person name="Alioto T."/>
            <person name="Alioto T."/>
            <person name="Gomez Garrido J."/>
        </authorList>
    </citation>
    <scope>NUCLEOTIDE SEQUENCE [LARGE SCALE GENOMIC DNA]</scope>
</reference>
<keyword evidence="5" id="KW-1185">Reference proteome</keyword>
<feature type="compositionally biased region" description="Basic and acidic residues" evidence="3">
    <location>
        <begin position="77"/>
        <end position="94"/>
    </location>
</feature>
<accession>A0A8S0T5X7</accession>
<proteinExistence type="predicted"/>
<feature type="region of interest" description="Disordered" evidence="3">
    <location>
        <begin position="66"/>
        <end position="115"/>
    </location>
</feature>
<organism evidence="4 5">
    <name type="scientific">Olea europaea subsp. europaea</name>
    <dbReference type="NCBI Taxonomy" id="158383"/>
    <lineage>
        <taxon>Eukaryota</taxon>
        <taxon>Viridiplantae</taxon>
        <taxon>Streptophyta</taxon>
        <taxon>Embryophyta</taxon>
        <taxon>Tracheophyta</taxon>
        <taxon>Spermatophyta</taxon>
        <taxon>Magnoliopsida</taxon>
        <taxon>eudicotyledons</taxon>
        <taxon>Gunneridae</taxon>
        <taxon>Pentapetalae</taxon>
        <taxon>asterids</taxon>
        <taxon>lamiids</taxon>
        <taxon>Lamiales</taxon>
        <taxon>Oleaceae</taxon>
        <taxon>Oleeae</taxon>
        <taxon>Olea</taxon>
    </lineage>
</organism>
<dbReference type="Gramene" id="OE9A107437T1">
    <property type="protein sequence ID" value="OE9A107437C1"/>
    <property type="gene ID" value="OE9A107437"/>
</dbReference>
<feature type="repeat" description="PPR" evidence="2">
    <location>
        <begin position="9"/>
        <end position="44"/>
    </location>
</feature>
<dbReference type="Proteomes" id="UP000594638">
    <property type="component" value="Unassembled WGS sequence"/>
</dbReference>